<dbReference type="PROSITE" id="PS50949">
    <property type="entry name" value="HTH_GNTR"/>
    <property type="match status" value="1"/>
</dbReference>
<dbReference type="InterPro" id="IPR036390">
    <property type="entry name" value="WH_DNA-bd_sf"/>
</dbReference>
<evidence type="ECO:0000313" key="5">
    <source>
        <dbReference type="EMBL" id="KAA2261593.1"/>
    </source>
</evidence>
<dbReference type="CDD" id="cd07377">
    <property type="entry name" value="WHTH_GntR"/>
    <property type="match status" value="1"/>
</dbReference>
<organism evidence="5 6">
    <name type="scientific">Solihabitans fulvus</name>
    <dbReference type="NCBI Taxonomy" id="1892852"/>
    <lineage>
        <taxon>Bacteria</taxon>
        <taxon>Bacillati</taxon>
        <taxon>Actinomycetota</taxon>
        <taxon>Actinomycetes</taxon>
        <taxon>Pseudonocardiales</taxon>
        <taxon>Pseudonocardiaceae</taxon>
        <taxon>Solihabitans</taxon>
    </lineage>
</organism>
<keyword evidence="6" id="KW-1185">Reference proteome</keyword>
<dbReference type="InterPro" id="IPR036388">
    <property type="entry name" value="WH-like_DNA-bd_sf"/>
</dbReference>
<dbReference type="InterPro" id="IPR008920">
    <property type="entry name" value="TF_FadR/GntR_C"/>
</dbReference>
<dbReference type="GO" id="GO:0003677">
    <property type="term" value="F:DNA binding"/>
    <property type="evidence" value="ECO:0007669"/>
    <property type="project" value="UniProtKB-KW"/>
</dbReference>
<dbReference type="InterPro" id="IPR000524">
    <property type="entry name" value="Tscrpt_reg_HTH_GntR"/>
</dbReference>
<dbReference type="Proteomes" id="UP000323454">
    <property type="component" value="Unassembled WGS sequence"/>
</dbReference>
<dbReference type="AlphaFoldDB" id="A0A5B2XE20"/>
<dbReference type="PRINTS" id="PR00035">
    <property type="entry name" value="HTHGNTR"/>
</dbReference>
<evidence type="ECO:0000259" key="4">
    <source>
        <dbReference type="PROSITE" id="PS50949"/>
    </source>
</evidence>
<dbReference type="EMBL" id="VUOB01000027">
    <property type="protein sequence ID" value="KAA2261593.1"/>
    <property type="molecule type" value="Genomic_DNA"/>
</dbReference>
<evidence type="ECO:0000256" key="1">
    <source>
        <dbReference type="ARBA" id="ARBA00023015"/>
    </source>
</evidence>
<feature type="domain" description="HTH gntR-type" evidence="4">
    <location>
        <begin position="1"/>
        <end position="66"/>
    </location>
</feature>
<dbReference type="SMART" id="SM00895">
    <property type="entry name" value="FCD"/>
    <property type="match status" value="1"/>
</dbReference>
<proteinExistence type="predicted"/>
<keyword evidence="1" id="KW-0805">Transcription regulation</keyword>
<dbReference type="RefSeq" id="WP_149850388.1">
    <property type="nucleotide sequence ID" value="NZ_VUOB01000027.1"/>
</dbReference>
<evidence type="ECO:0000256" key="3">
    <source>
        <dbReference type="ARBA" id="ARBA00023163"/>
    </source>
</evidence>
<dbReference type="SMART" id="SM00345">
    <property type="entry name" value="HTH_GNTR"/>
    <property type="match status" value="1"/>
</dbReference>
<name>A0A5B2XE20_9PSEU</name>
<keyword evidence="3" id="KW-0804">Transcription</keyword>
<dbReference type="Gene3D" id="1.20.120.530">
    <property type="entry name" value="GntR ligand-binding domain-like"/>
    <property type="match status" value="1"/>
</dbReference>
<accession>A0A5B2XE20</accession>
<dbReference type="PANTHER" id="PTHR43537:SF24">
    <property type="entry name" value="GLUCONATE OPERON TRANSCRIPTIONAL REPRESSOR"/>
    <property type="match status" value="1"/>
</dbReference>
<dbReference type="PANTHER" id="PTHR43537">
    <property type="entry name" value="TRANSCRIPTIONAL REGULATOR, GNTR FAMILY"/>
    <property type="match status" value="1"/>
</dbReference>
<dbReference type="SUPFAM" id="SSF48008">
    <property type="entry name" value="GntR ligand-binding domain-like"/>
    <property type="match status" value="1"/>
</dbReference>
<dbReference type="Gene3D" id="1.10.10.10">
    <property type="entry name" value="Winged helix-like DNA-binding domain superfamily/Winged helix DNA-binding domain"/>
    <property type="match status" value="1"/>
</dbReference>
<dbReference type="Pfam" id="PF00392">
    <property type="entry name" value="GntR"/>
    <property type="match status" value="1"/>
</dbReference>
<evidence type="ECO:0000256" key="2">
    <source>
        <dbReference type="ARBA" id="ARBA00023125"/>
    </source>
</evidence>
<gene>
    <name evidence="5" type="ORF">F0L68_16070</name>
</gene>
<sequence length="214" mass="22430">MDGETVYEQLRSQIVAGVYEAGQRLTEVALSASLAVSRTPVREALRRLESDGLVRGSGRGVTVTALSSAALAHAYQVRAAVEALTAELAADRQRAGRIAPAALAELEADEERLEVVTSAGDLAGAAELNRRFHLGVAELAGNPIALDVLDRLWNQITVSTRASLVPAERPDTVAGEHRELLRAIARGDRAAAGRIAGDHARATACAVGATPRGE</sequence>
<dbReference type="InterPro" id="IPR011711">
    <property type="entry name" value="GntR_C"/>
</dbReference>
<protein>
    <submittedName>
        <fullName evidence="5">GntR family transcriptional regulator</fullName>
    </submittedName>
</protein>
<dbReference type="OrthoDB" id="3367236at2"/>
<dbReference type="GO" id="GO:0003700">
    <property type="term" value="F:DNA-binding transcription factor activity"/>
    <property type="evidence" value="ECO:0007669"/>
    <property type="project" value="InterPro"/>
</dbReference>
<reference evidence="5 6" key="1">
    <citation type="submission" date="2019-09" db="EMBL/GenBank/DDBJ databases">
        <title>Goodfellowia gen. nov., a new genus of the Pseudonocardineae related to Actinoalloteichus, containing Goodfellowia coeruleoviolacea gen. nov., comb. nov. gen. nov., comb. nov.</title>
        <authorList>
            <person name="Labeda D."/>
        </authorList>
    </citation>
    <scope>NUCLEOTIDE SEQUENCE [LARGE SCALE GENOMIC DNA]</scope>
    <source>
        <strain evidence="5 6">AN110305</strain>
    </source>
</reference>
<dbReference type="SUPFAM" id="SSF46785">
    <property type="entry name" value="Winged helix' DNA-binding domain"/>
    <property type="match status" value="1"/>
</dbReference>
<keyword evidence="2" id="KW-0238">DNA-binding</keyword>
<dbReference type="Pfam" id="PF07729">
    <property type="entry name" value="FCD"/>
    <property type="match status" value="1"/>
</dbReference>
<evidence type="ECO:0000313" key="6">
    <source>
        <dbReference type="Proteomes" id="UP000323454"/>
    </source>
</evidence>
<reference evidence="5 6" key="2">
    <citation type="submission" date="2019-09" db="EMBL/GenBank/DDBJ databases">
        <authorList>
            <person name="Jin C."/>
        </authorList>
    </citation>
    <scope>NUCLEOTIDE SEQUENCE [LARGE SCALE GENOMIC DNA]</scope>
    <source>
        <strain evidence="5 6">AN110305</strain>
    </source>
</reference>
<comment type="caution">
    <text evidence="5">The sequence shown here is derived from an EMBL/GenBank/DDBJ whole genome shotgun (WGS) entry which is preliminary data.</text>
</comment>